<dbReference type="EMBL" id="KN833778">
    <property type="protein sequence ID" value="KIK19805.1"/>
    <property type="molecule type" value="Genomic_DNA"/>
</dbReference>
<protein>
    <submittedName>
        <fullName evidence="1">Unplaced genomic scaffold scaffold_94, whole genome shotgun sequence</fullName>
    </submittedName>
</protein>
<dbReference type="Proteomes" id="UP000054018">
    <property type="component" value="Unassembled WGS sequence"/>
</dbReference>
<evidence type="ECO:0000313" key="2">
    <source>
        <dbReference type="Proteomes" id="UP000054018"/>
    </source>
</evidence>
<organism evidence="1 2">
    <name type="scientific">Pisolithus microcarpus 441</name>
    <dbReference type="NCBI Taxonomy" id="765257"/>
    <lineage>
        <taxon>Eukaryota</taxon>
        <taxon>Fungi</taxon>
        <taxon>Dikarya</taxon>
        <taxon>Basidiomycota</taxon>
        <taxon>Agaricomycotina</taxon>
        <taxon>Agaricomycetes</taxon>
        <taxon>Agaricomycetidae</taxon>
        <taxon>Boletales</taxon>
        <taxon>Sclerodermatineae</taxon>
        <taxon>Pisolithaceae</taxon>
        <taxon>Pisolithus</taxon>
    </lineage>
</organism>
<reference evidence="1 2" key="1">
    <citation type="submission" date="2014-04" db="EMBL/GenBank/DDBJ databases">
        <authorList>
            <consortium name="DOE Joint Genome Institute"/>
            <person name="Kuo A."/>
            <person name="Kohler A."/>
            <person name="Costa M.D."/>
            <person name="Nagy L.G."/>
            <person name="Floudas D."/>
            <person name="Copeland A."/>
            <person name="Barry K.W."/>
            <person name="Cichocki N."/>
            <person name="Veneault-Fourrey C."/>
            <person name="LaButti K."/>
            <person name="Lindquist E.A."/>
            <person name="Lipzen A."/>
            <person name="Lundell T."/>
            <person name="Morin E."/>
            <person name="Murat C."/>
            <person name="Sun H."/>
            <person name="Tunlid A."/>
            <person name="Henrissat B."/>
            <person name="Grigoriev I.V."/>
            <person name="Hibbett D.S."/>
            <person name="Martin F."/>
            <person name="Nordberg H.P."/>
            <person name="Cantor M.N."/>
            <person name="Hua S.X."/>
        </authorList>
    </citation>
    <scope>NUCLEOTIDE SEQUENCE [LARGE SCALE GENOMIC DNA]</scope>
    <source>
        <strain evidence="1 2">441</strain>
    </source>
</reference>
<dbReference type="OrthoDB" id="3172935at2759"/>
<keyword evidence="2" id="KW-1185">Reference proteome</keyword>
<sequence>LDNAHNNDTTTRELSRLLTLCGIDFDLVDCHIICFPHVLNICSGHVYTAVDFTSISKAWVDALDGNKVIDKDAYIEALWHDPIALGRDIICTVHTSSLCREAFTDILKMGNDKGWFIDEGNNPVTLPVVELLHDVRMCWDSVYCMINHLCTLKQALDYFFLAALHRDITDKQLDNMDWQVLQDMEVVLEVSIQWPTTCDRGADCVH</sequence>
<feature type="non-terminal residue" evidence="1">
    <location>
        <position position="1"/>
    </location>
</feature>
<evidence type="ECO:0000313" key="1">
    <source>
        <dbReference type="EMBL" id="KIK19805.1"/>
    </source>
</evidence>
<name>A0A0C9Y507_9AGAM</name>
<gene>
    <name evidence="1" type="ORF">PISMIDRAFT_106934</name>
</gene>
<accession>A0A0C9Y507</accession>
<reference evidence="2" key="2">
    <citation type="submission" date="2015-01" db="EMBL/GenBank/DDBJ databases">
        <title>Evolutionary Origins and Diversification of the Mycorrhizal Mutualists.</title>
        <authorList>
            <consortium name="DOE Joint Genome Institute"/>
            <consortium name="Mycorrhizal Genomics Consortium"/>
            <person name="Kohler A."/>
            <person name="Kuo A."/>
            <person name="Nagy L.G."/>
            <person name="Floudas D."/>
            <person name="Copeland A."/>
            <person name="Barry K.W."/>
            <person name="Cichocki N."/>
            <person name="Veneault-Fourrey C."/>
            <person name="LaButti K."/>
            <person name="Lindquist E.A."/>
            <person name="Lipzen A."/>
            <person name="Lundell T."/>
            <person name="Morin E."/>
            <person name="Murat C."/>
            <person name="Riley R."/>
            <person name="Ohm R."/>
            <person name="Sun H."/>
            <person name="Tunlid A."/>
            <person name="Henrissat B."/>
            <person name="Grigoriev I.V."/>
            <person name="Hibbett D.S."/>
            <person name="Martin F."/>
        </authorList>
    </citation>
    <scope>NUCLEOTIDE SEQUENCE [LARGE SCALE GENOMIC DNA]</scope>
    <source>
        <strain evidence="2">441</strain>
    </source>
</reference>
<dbReference type="AlphaFoldDB" id="A0A0C9Y507"/>
<proteinExistence type="predicted"/>
<dbReference type="HOGENOM" id="CLU_119825_0_0_1"/>